<accession>A0ABQ7I2P8</accession>
<dbReference type="Proteomes" id="UP001516464">
    <property type="component" value="Unassembled WGS sequence"/>
</dbReference>
<organism evidence="1 2">
    <name type="scientific">Astathelohania contejeani</name>
    <dbReference type="NCBI Taxonomy" id="164912"/>
    <lineage>
        <taxon>Eukaryota</taxon>
        <taxon>Fungi</taxon>
        <taxon>Fungi incertae sedis</taxon>
        <taxon>Microsporidia</taxon>
        <taxon>Astathelohaniidae</taxon>
        <taxon>Astathelohania</taxon>
    </lineage>
</organism>
<dbReference type="EMBL" id="SBIQ01000003">
    <property type="protein sequence ID" value="KAF7684737.1"/>
    <property type="molecule type" value="Genomic_DNA"/>
</dbReference>
<evidence type="ECO:0000313" key="2">
    <source>
        <dbReference type="Proteomes" id="UP001516464"/>
    </source>
</evidence>
<keyword evidence="2" id="KW-1185">Reference proteome</keyword>
<sequence>MLTLREYLTRFIKFDGKYTPKDKSSNELRHYNSPDLTIEDVLYLYCKNTQNTKNYNFYFFLRNNKFNLFDLGPNRYLLYNRTKHFNRKKDRPIGVIKGVDRYEIAMNSLIDEGEEIILGIESEEIFMFLKLKREKLDFIETEGIRK</sequence>
<comment type="caution">
    <text evidence="1">The sequence shown here is derived from an EMBL/GenBank/DDBJ whole genome shotgun (WGS) entry which is preliminary data.</text>
</comment>
<protein>
    <submittedName>
        <fullName evidence="1">Uncharacterized protein</fullName>
    </submittedName>
</protein>
<gene>
    <name evidence="1" type="ORF">TCON_0108</name>
</gene>
<evidence type="ECO:0000313" key="1">
    <source>
        <dbReference type="EMBL" id="KAF7684737.1"/>
    </source>
</evidence>
<reference evidence="1 2" key="1">
    <citation type="submission" date="2019-01" db="EMBL/GenBank/DDBJ databases">
        <title>Genomes sequencing and comparative genomics of infectious freshwater microsporidia, Cucumispora dikerogammari and Thelohania contejeani.</title>
        <authorList>
            <person name="Cormier A."/>
            <person name="Giraud I."/>
            <person name="Wattier R."/>
            <person name="Teixeira M."/>
            <person name="Grandjean F."/>
            <person name="Rigaud T."/>
            <person name="Cordaux R."/>
        </authorList>
    </citation>
    <scope>NUCLEOTIDE SEQUENCE [LARGE SCALE GENOMIC DNA]</scope>
    <source>
        <strain evidence="1">T1</strain>
        <tissue evidence="1">Spores</tissue>
    </source>
</reference>
<proteinExistence type="predicted"/>
<name>A0ABQ7I2P8_9MICR</name>